<evidence type="ECO:0000259" key="9">
    <source>
        <dbReference type="Pfam" id="PF08241"/>
    </source>
</evidence>
<evidence type="ECO:0000256" key="2">
    <source>
        <dbReference type="ARBA" id="ARBA00004746"/>
    </source>
</evidence>
<evidence type="ECO:0000256" key="5">
    <source>
        <dbReference type="ARBA" id="ARBA00022679"/>
    </source>
</evidence>
<dbReference type="PANTHER" id="PTHR13090:SF1">
    <property type="entry name" value="ARGININE-HYDROXYLASE NDUFAF5, MITOCHONDRIAL"/>
    <property type="match status" value="1"/>
</dbReference>
<dbReference type="Gene3D" id="3.40.50.150">
    <property type="entry name" value="Vaccinia Virus protein VP39"/>
    <property type="match status" value="1"/>
</dbReference>
<protein>
    <recommendedName>
        <fullName evidence="3 8">Malonyl-[acyl-carrier protein] O-methyltransferase</fullName>
        <shortName evidence="8">Malonyl-ACP O-methyltransferase</shortName>
        <ecNumber evidence="3 8">2.1.1.197</ecNumber>
    </recommendedName>
    <alternativeName>
        <fullName evidence="8">Biotin synthesis protein BioC</fullName>
    </alternativeName>
</protein>
<keyword evidence="6 8" id="KW-0949">S-adenosyl-L-methionine</keyword>
<dbReference type="GO" id="GO:0032259">
    <property type="term" value="P:methylation"/>
    <property type="evidence" value="ECO:0007669"/>
    <property type="project" value="UniProtKB-KW"/>
</dbReference>
<dbReference type="AlphaFoldDB" id="A0A2U8I640"/>
<comment type="similarity">
    <text evidence="8">Belongs to the methyltransferase superfamily.</text>
</comment>
<dbReference type="InterPro" id="IPR013216">
    <property type="entry name" value="Methyltransf_11"/>
</dbReference>
<dbReference type="InterPro" id="IPR050602">
    <property type="entry name" value="Malonyl-ACP_OMT"/>
</dbReference>
<dbReference type="NCBIfam" id="TIGR02072">
    <property type="entry name" value="BioC"/>
    <property type="match status" value="1"/>
</dbReference>
<evidence type="ECO:0000256" key="6">
    <source>
        <dbReference type="ARBA" id="ARBA00022691"/>
    </source>
</evidence>
<keyword evidence="4 8" id="KW-0489">Methyltransferase</keyword>
<evidence type="ECO:0000256" key="3">
    <source>
        <dbReference type="ARBA" id="ARBA00012327"/>
    </source>
</evidence>
<dbReference type="PANTHER" id="PTHR13090">
    <property type="entry name" value="ARGININE-HYDROXYLASE NDUFAF5, MITOCHONDRIAL"/>
    <property type="match status" value="1"/>
</dbReference>
<accession>A0A2U8I640</accession>
<dbReference type="GO" id="GO:0008757">
    <property type="term" value="F:S-adenosylmethionine-dependent methyltransferase activity"/>
    <property type="evidence" value="ECO:0007669"/>
    <property type="project" value="InterPro"/>
</dbReference>
<dbReference type="STRING" id="1878942.GCA_900128755_01020"/>
<evidence type="ECO:0000256" key="1">
    <source>
        <dbReference type="ARBA" id="ARBA00000852"/>
    </source>
</evidence>
<evidence type="ECO:0000256" key="4">
    <source>
        <dbReference type="ARBA" id="ARBA00022603"/>
    </source>
</evidence>
<evidence type="ECO:0000256" key="8">
    <source>
        <dbReference type="HAMAP-Rule" id="MF_00835"/>
    </source>
</evidence>
<dbReference type="UniPathway" id="UPA00078"/>
<comment type="pathway">
    <text evidence="2 8">Cofactor biosynthesis; biotin biosynthesis.</text>
</comment>
<evidence type="ECO:0000313" key="11">
    <source>
        <dbReference type="Proteomes" id="UP000261875"/>
    </source>
</evidence>
<dbReference type="GO" id="GO:0010340">
    <property type="term" value="F:carboxyl-O-methyltransferase activity"/>
    <property type="evidence" value="ECO:0007669"/>
    <property type="project" value="UniProtKB-UniRule"/>
</dbReference>
<dbReference type="InterPro" id="IPR029063">
    <property type="entry name" value="SAM-dependent_MTases_sf"/>
</dbReference>
<dbReference type="RefSeq" id="WP_072550695.1">
    <property type="nucleotide sequence ID" value="NZ_CP021659.1"/>
</dbReference>
<dbReference type="Proteomes" id="UP000261875">
    <property type="component" value="Chromosome"/>
</dbReference>
<comment type="function">
    <text evidence="8">Converts the free carboxyl group of a malonyl-thioester to its methyl ester by transfer of a methyl group from S-adenosyl-L-methionine (SAM). It allows to synthesize pimeloyl-ACP via the fatty acid synthetic pathway.</text>
</comment>
<keyword evidence="7 8" id="KW-0093">Biotin biosynthesis</keyword>
<dbReference type="CDD" id="cd02440">
    <property type="entry name" value="AdoMet_MTases"/>
    <property type="match status" value="1"/>
</dbReference>
<keyword evidence="11" id="KW-1185">Reference proteome</keyword>
<reference evidence="10 11" key="1">
    <citation type="submission" date="2017-05" db="EMBL/GenBank/DDBJ databases">
        <title>Genome sequence of Candidatus Fukatsuia symbiotica and Candidatus Hamiltonella defensa from Acyrthosiphon pisum strain 5D.</title>
        <authorList>
            <person name="Patel V.A."/>
            <person name="Chevignon G."/>
            <person name="Russell J.A."/>
            <person name="Oliver K.M."/>
        </authorList>
    </citation>
    <scope>NUCLEOTIDE SEQUENCE [LARGE SCALE GENOMIC DNA]</scope>
    <source>
        <strain evidence="10 11">5D</strain>
    </source>
</reference>
<evidence type="ECO:0000313" key="10">
    <source>
        <dbReference type="EMBL" id="AWK14643.1"/>
    </source>
</evidence>
<dbReference type="SUPFAM" id="SSF53335">
    <property type="entry name" value="S-adenosyl-L-methionine-dependent methyltransferases"/>
    <property type="match status" value="1"/>
</dbReference>
<dbReference type="GO" id="GO:0102130">
    <property type="term" value="F:malonyl-CoA methyltransferase activity"/>
    <property type="evidence" value="ECO:0007669"/>
    <property type="project" value="UniProtKB-EC"/>
</dbReference>
<dbReference type="EC" id="2.1.1.197" evidence="3 8"/>
<dbReference type="GO" id="GO:0009102">
    <property type="term" value="P:biotin biosynthetic process"/>
    <property type="evidence" value="ECO:0007669"/>
    <property type="project" value="UniProtKB-UniRule"/>
</dbReference>
<evidence type="ECO:0000256" key="7">
    <source>
        <dbReference type="ARBA" id="ARBA00022756"/>
    </source>
</evidence>
<dbReference type="EMBL" id="CP021659">
    <property type="protein sequence ID" value="AWK14643.1"/>
    <property type="molecule type" value="Genomic_DNA"/>
</dbReference>
<name>A0A2U8I640_9GAMM</name>
<comment type="catalytic activity">
    <reaction evidence="1 8">
        <text>malonyl-[ACP] + S-adenosyl-L-methionine = malonyl-[ACP] methyl ester + S-adenosyl-L-homocysteine</text>
        <dbReference type="Rhea" id="RHEA:17105"/>
        <dbReference type="Rhea" id="RHEA-COMP:9623"/>
        <dbReference type="Rhea" id="RHEA-COMP:9954"/>
        <dbReference type="ChEBI" id="CHEBI:57856"/>
        <dbReference type="ChEBI" id="CHEBI:59789"/>
        <dbReference type="ChEBI" id="CHEBI:78449"/>
        <dbReference type="ChEBI" id="CHEBI:78845"/>
        <dbReference type="EC" id="2.1.1.197"/>
    </reaction>
</comment>
<keyword evidence="5 8" id="KW-0808">Transferase</keyword>
<gene>
    <name evidence="8 10" type="primary">bioC</name>
    <name evidence="10" type="ORF">CCS41_09405</name>
</gene>
<proteinExistence type="inferred from homology"/>
<dbReference type="InterPro" id="IPR011814">
    <property type="entry name" value="BioC"/>
</dbReference>
<dbReference type="KEGG" id="fsm:CCS41_09405"/>
<sequence>MQSTVDKSSATDNIDKQAIAAAFSRAAVSYDSVAQLQQKTGKLLLRIGCQHPGTVVLDVGCGTGYFSQKWRASGKKVIALDLAEGMLQQARRQQAADVYLLADMEKIPLSDKKVDICFSNLAVQWCHSLDAVLAEWYRVTHSGGVILFSTLSAGSLDELRQAWQSVDGYHHVNDFLTLSQIHVACSHYPHHLHHRLQQLFFPDVVTLMRSLQGIGATHLHHGRKQGLTGRQHLTALQAAYPSVVGRYPLSYQLVYGVIYRD</sequence>
<dbReference type="HAMAP" id="MF_00835">
    <property type="entry name" value="BioC"/>
    <property type="match status" value="1"/>
</dbReference>
<dbReference type="Pfam" id="PF08241">
    <property type="entry name" value="Methyltransf_11"/>
    <property type="match status" value="1"/>
</dbReference>
<dbReference type="OrthoDB" id="9760689at2"/>
<organism evidence="10 11">
    <name type="scientific">Candidatus Fukatsuia symbiotica</name>
    <dbReference type="NCBI Taxonomy" id="1878942"/>
    <lineage>
        <taxon>Bacteria</taxon>
        <taxon>Pseudomonadati</taxon>
        <taxon>Pseudomonadota</taxon>
        <taxon>Gammaproteobacteria</taxon>
        <taxon>Enterobacterales</taxon>
        <taxon>Yersiniaceae</taxon>
        <taxon>Candidatus Fukatsuia</taxon>
    </lineage>
</organism>
<feature type="domain" description="Methyltransferase type 11" evidence="9">
    <location>
        <begin position="57"/>
        <end position="148"/>
    </location>
</feature>